<name>A0ACC2VPW3_9TREE</name>
<accession>A0ACC2VPW3</accession>
<proteinExistence type="predicted"/>
<keyword evidence="2" id="KW-1185">Reference proteome</keyword>
<comment type="caution">
    <text evidence="1">The sequence shown here is derived from an EMBL/GenBank/DDBJ whole genome shotgun (WGS) entry which is preliminary data.</text>
</comment>
<sequence length="313" mass="34621">MEVVEEERQSVNWDNRRRLRDSKPDNPIESLVLLSQTLGVSLLSLWKYAAAGRRILFYGSPPLTSICQAAYCTWLASLRLTQLEQRPGWIACTSDAIYKDKTGIYDLLVDCSGSEILPSDDDEGVNAAREPVMRAVVRENGQASLKYVTYTYSDTVLWNAISPLLSDQASDEGQRTAPSFIWNTAIGTYTYICDICWGLCAYAAGTAYGEPGQHDHIGGGYIRLPTEDDTAVRPSADDSTEEDDIDIADSEALRNDSRTARAIQILKILDHRRDHIEKHLARAVTETGTPTLSKDHAANRPGFKALPHDVTGV</sequence>
<evidence type="ECO:0000313" key="1">
    <source>
        <dbReference type="EMBL" id="KAJ9100932.1"/>
    </source>
</evidence>
<dbReference type="EMBL" id="JASBWS010000072">
    <property type="protein sequence ID" value="KAJ9100932.1"/>
    <property type="molecule type" value="Genomic_DNA"/>
</dbReference>
<reference evidence="1" key="1">
    <citation type="submission" date="2023-04" db="EMBL/GenBank/DDBJ databases">
        <title>Draft Genome sequencing of Naganishia species isolated from polar environments using Oxford Nanopore Technology.</title>
        <authorList>
            <person name="Leo P."/>
            <person name="Venkateswaran K."/>
        </authorList>
    </citation>
    <scope>NUCLEOTIDE SEQUENCE</scope>
    <source>
        <strain evidence="1">MNA-CCFEE 5262</strain>
    </source>
</reference>
<protein>
    <submittedName>
        <fullName evidence="1">Uncharacterized protein</fullName>
    </submittedName>
</protein>
<gene>
    <name evidence="1" type="ORF">QFC20_005348</name>
</gene>
<organism evidence="1 2">
    <name type="scientific">Naganishia adeliensis</name>
    <dbReference type="NCBI Taxonomy" id="92952"/>
    <lineage>
        <taxon>Eukaryota</taxon>
        <taxon>Fungi</taxon>
        <taxon>Dikarya</taxon>
        <taxon>Basidiomycota</taxon>
        <taxon>Agaricomycotina</taxon>
        <taxon>Tremellomycetes</taxon>
        <taxon>Filobasidiales</taxon>
        <taxon>Filobasidiaceae</taxon>
        <taxon>Naganishia</taxon>
    </lineage>
</organism>
<evidence type="ECO:0000313" key="2">
    <source>
        <dbReference type="Proteomes" id="UP001230649"/>
    </source>
</evidence>
<dbReference type="Proteomes" id="UP001230649">
    <property type="component" value="Unassembled WGS sequence"/>
</dbReference>